<protein>
    <submittedName>
        <fullName evidence="1">Uncharacterized protein</fullName>
    </submittedName>
</protein>
<gene>
    <name evidence="1" type="ORF">K435DRAFT_795869</name>
</gene>
<dbReference type="EMBL" id="ML179140">
    <property type="protein sequence ID" value="THU98213.1"/>
    <property type="molecule type" value="Genomic_DNA"/>
</dbReference>
<accession>A0A4S8M8N7</accession>
<name>A0A4S8M8N7_DENBC</name>
<dbReference type="Proteomes" id="UP000297245">
    <property type="component" value="Unassembled WGS sequence"/>
</dbReference>
<proteinExistence type="predicted"/>
<organism evidence="1 2">
    <name type="scientific">Dendrothele bispora (strain CBS 962.96)</name>
    <dbReference type="NCBI Taxonomy" id="1314807"/>
    <lineage>
        <taxon>Eukaryota</taxon>
        <taxon>Fungi</taxon>
        <taxon>Dikarya</taxon>
        <taxon>Basidiomycota</taxon>
        <taxon>Agaricomycotina</taxon>
        <taxon>Agaricomycetes</taxon>
        <taxon>Agaricomycetidae</taxon>
        <taxon>Agaricales</taxon>
        <taxon>Agaricales incertae sedis</taxon>
        <taxon>Dendrothele</taxon>
    </lineage>
</organism>
<sequence>MCKAICSKTSIIGTYMIIREPDVPQDIAILGPISLIDPGDRINAILSAEMFWKVSDPGEELGKDGSRQPGVLDAHDEVLLSNDYESCLGNPVSPLFATTNSAHQVFIELWNRWFYDSEADLNHKTAYVYTDSDSDSNDRKRQEIFMRVPHNEDVSVFSQREPVEMLFTPTKSYALFETECKQARTWVLVGSASITLKKDDDGNCSKELTIEVMIGMDVISATDGDWISSVKIHWYCLLIPDGAARVNREWETRSNSRWLGPRNFGFYVHDKTLIRALVLGENVETKDLDLETCLVVWRQKLYTSPAEYDQILQRPILRIAIVSLASDLYPDDMRRYSLYLFRFDFVRLFGCNVNGDLNALVRCLMVETFMGKTLFGMDPETTLEDRETGLKLSADLKFEI</sequence>
<reference evidence="1 2" key="1">
    <citation type="journal article" date="2019" name="Nat. Ecol. Evol.">
        <title>Megaphylogeny resolves global patterns of mushroom evolution.</title>
        <authorList>
            <person name="Varga T."/>
            <person name="Krizsan K."/>
            <person name="Foldi C."/>
            <person name="Dima B."/>
            <person name="Sanchez-Garcia M."/>
            <person name="Sanchez-Ramirez S."/>
            <person name="Szollosi G.J."/>
            <person name="Szarkandi J.G."/>
            <person name="Papp V."/>
            <person name="Albert L."/>
            <person name="Andreopoulos W."/>
            <person name="Angelini C."/>
            <person name="Antonin V."/>
            <person name="Barry K.W."/>
            <person name="Bougher N.L."/>
            <person name="Buchanan P."/>
            <person name="Buyck B."/>
            <person name="Bense V."/>
            <person name="Catcheside P."/>
            <person name="Chovatia M."/>
            <person name="Cooper J."/>
            <person name="Damon W."/>
            <person name="Desjardin D."/>
            <person name="Finy P."/>
            <person name="Geml J."/>
            <person name="Haridas S."/>
            <person name="Hughes K."/>
            <person name="Justo A."/>
            <person name="Karasinski D."/>
            <person name="Kautmanova I."/>
            <person name="Kiss B."/>
            <person name="Kocsube S."/>
            <person name="Kotiranta H."/>
            <person name="LaButti K.M."/>
            <person name="Lechner B.E."/>
            <person name="Liimatainen K."/>
            <person name="Lipzen A."/>
            <person name="Lukacs Z."/>
            <person name="Mihaltcheva S."/>
            <person name="Morgado L.N."/>
            <person name="Niskanen T."/>
            <person name="Noordeloos M.E."/>
            <person name="Ohm R.A."/>
            <person name="Ortiz-Santana B."/>
            <person name="Ovrebo C."/>
            <person name="Racz N."/>
            <person name="Riley R."/>
            <person name="Savchenko A."/>
            <person name="Shiryaev A."/>
            <person name="Soop K."/>
            <person name="Spirin V."/>
            <person name="Szebenyi C."/>
            <person name="Tomsovsky M."/>
            <person name="Tulloss R.E."/>
            <person name="Uehling J."/>
            <person name="Grigoriev I.V."/>
            <person name="Vagvolgyi C."/>
            <person name="Papp T."/>
            <person name="Martin F.M."/>
            <person name="Miettinen O."/>
            <person name="Hibbett D.S."/>
            <person name="Nagy L.G."/>
        </authorList>
    </citation>
    <scope>NUCLEOTIDE SEQUENCE [LARGE SCALE GENOMIC DNA]</scope>
    <source>
        <strain evidence="1 2">CBS 962.96</strain>
    </source>
</reference>
<keyword evidence="2" id="KW-1185">Reference proteome</keyword>
<dbReference type="AlphaFoldDB" id="A0A4S8M8N7"/>
<evidence type="ECO:0000313" key="1">
    <source>
        <dbReference type="EMBL" id="THU98213.1"/>
    </source>
</evidence>
<evidence type="ECO:0000313" key="2">
    <source>
        <dbReference type="Proteomes" id="UP000297245"/>
    </source>
</evidence>